<dbReference type="PANTHER" id="PTHR11771">
    <property type="entry name" value="LIPOXYGENASE"/>
    <property type="match status" value="1"/>
</dbReference>
<dbReference type="SUPFAM" id="SSF48484">
    <property type="entry name" value="Lipoxigenase"/>
    <property type="match status" value="1"/>
</dbReference>
<comment type="caution">
    <text evidence="1">The sequence shown here is derived from an EMBL/GenBank/DDBJ whole genome shotgun (WGS) entry which is preliminary data.</text>
</comment>
<dbReference type="GO" id="GO:0016702">
    <property type="term" value="F:oxidoreductase activity, acting on single donors with incorporation of molecular oxygen, incorporation of two atoms of oxygen"/>
    <property type="evidence" value="ECO:0007669"/>
    <property type="project" value="InterPro"/>
</dbReference>
<keyword evidence="2" id="KW-1185">Reference proteome</keyword>
<evidence type="ECO:0000313" key="2">
    <source>
        <dbReference type="Proteomes" id="UP001152795"/>
    </source>
</evidence>
<dbReference type="PROSITE" id="PS51393">
    <property type="entry name" value="LIPOXYGENASE_3"/>
    <property type="match status" value="1"/>
</dbReference>
<dbReference type="EMBL" id="CACRXK020000952">
    <property type="protein sequence ID" value="CAB3986006.1"/>
    <property type="molecule type" value="Genomic_DNA"/>
</dbReference>
<dbReference type="AlphaFoldDB" id="A0A7D9HMA9"/>
<dbReference type="Gene3D" id="1.20.245.10">
    <property type="entry name" value="Lipoxygenase-1, Domain 5"/>
    <property type="match status" value="1"/>
</dbReference>
<dbReference type="PRINTS" id="PR00087">
    <property type="entry name" value="LIPOXYGENASE"/>
</dbReference>
<evidence type="ECO:0000313" key="1">
    <source>
        <dbReference type="EMBL" id="CAB3986006.1"/>
    </source>
</evidence>
<dbReference type="InterPro" id="IPR000907">
    <property type="entry name" value="LipOase"/>
</dbReference>
<gene>
    <name evidence="1" type="ORF">PACLA_8A087755</name>
</gene>
<name>A0A7D9HMA9_PARCT</name>
<dbReference type="OrthoDB" id="407298at2759"/>
<accession>A0A7D9HMA9</accession>
<dbReference type="InterPro" id="IPR036226">
    <property type="entry name" value="LipOase_C_sf"/>
</dbReference>
<sequence>MVHYYFTDSPVYTPADGNRWLLAKLLYQVADFAYVEMIEHLLKTHMILQPICVVAKRTISKYHPLNELFRWHCRGLITTNVIGFPKLIQPEGYMHRLFSMGHVGSIELLNKGYVDYSWKDTDFWENIRKRGVDDQKKLPYFPYRDDGKLIWQQIQSYVHDYVSLYYGTNKDVSSDSELENFTNELSDDGFGKTGGIGKLKGFPRRLRTKSSLIETLSRILWLPIQHNAVNYPIAYYGAFVPNMPTKLYDDPRGKADEYSFYNLPDKNVATVQAVVSMSLGSLRFDNLLDYGPRMVDQDAAKVVKKHYRILNTRVKAIIDQRNDERFKEGHLTYPYLKPGWIPNSIHT</sequence>
<protein>
    <submittedName>
        <fullName evidence="1">Arachidonate 5-lipoxygenase-like</fullName>
    </submittedName>
</protein>
<dbReference type="Pfam" id="PF00305">
    <property type="entry name" value="Lipoxygenase"/>
    <property type="match status" value="1"/>
</dbReference>
<proteinExistence type="predicted"/>
<dbReference type="GO" id="GO:0034440">
    <property type="term" value="P:lipid oxidation"/>
    <property type="evidence" value="ECO:0007669"/>
    <property type="project" value="InterPro"/>
</dbReference>
<reference evidence="1" key="1">
    <citation type="submission" date="2020-04" db="EMBL/GenBank/DDBJ databases">
        <authorList>
            <person name="Alioto T."/>
            <person name="Alioto T."/>
            <person name="Gomez Garrido J."/>
        </authorList>
    </citation>
    <scope>NUCLEOTIDE SEQUENCE</scope>
    <source>
        <strain evidence="1">A484AB</strain>
    </source>
</reference>
<dbReference type="InterPro" id="IPR013819">
    <property type="entry name" value="LipOase_C"/>
</dbReference>
<dbReference type="Proteomes" id="UP001152795">
    <property type="component" value="Unassembled WGS sequence"/>
</dbReference>
<dbReference type="GO" id="GO:0046872">
    <property type="term" value="F:metal ion binding"/>
    <property type="evidence" value="ECO:0007669"/>
    <property type="project" value="InterPro"/>
</dbReference>
<organism evidence="1 2">
    <name type="scientific">Paramuricea clavata</name>
    <name type="common">Red gorgonian</name>
    <name type="synonym">Violescent sea-whip</name>
    <dbReference type="NCBI Taxonomy" id="317549"/>
    <lineage>
        <taxon>Eukaryota</taxon>
        <taxon>Metazoa</taxon>
        <taxon>Cnidaria</taxon>
        <taxon>Anthozoa</taxon>
        <taxon>Octocorallia</taxon>
        <taxon>Malacalcyonacea</taxon>
        <taxon>Plexauridae</taxon>
        <taxon>Paramuricea</taxon>
    </lineage>
</organism>